<evidence type="ECO:0000256" key="2">
    <source>
        <dbReference type="ARBA" id="ARBA00022490"/>
    </source>
</evidence>
<keyword evidence="2" id="KW-0963">Cytoplasm</keyword>
<evidence type="ECO:0000256" key="4">
    <source>
        <dbReference type="ARBA" id="ARBA00022829"/>
    </source>
</evidence>
<keyword evidence="8" id="KW-0131">Cell cycle</keyword>
<dbReference type="InterPro" id="IPR022169">
    <property type="entry name" value="DUF3701"/>
</dbReference>
<dbReference type="Pfam" id="PF00589">
    <property type="entry name" value="Phage_integrase"/>
    <property type="match status" value="1"/>
</dbReference>
<evidence type="ECO:0000256" key="1">
    <source>
        <dbReference type="ARBA" id="ARBA00004496"/>
    </source>
</evidence>
<dbReference type="InterPro" id="IPR013762">
    <property type="entry name" value="Integrase-like_cat_sf"/>
</dbReference>
<feature type="domain" description="Tyr recombinase" evidence="10">
    <location>
        <begin position="285"/>
        <end position="494"/>
    </location>
</feature>
<evidence type="ECO:0000313" key="12">
    <source>
        <dbReference type="EMBL" id="MEO1767940.1"/>
    </source>
</evidence>
<evidence type="ECO:0000256" key="7">
    <source>
        <dbReference type="ARBA" id="ARBA00023172"/>
    </source>
</evidence>
<dbReference type="PROSITE" id="PS51898">
    <property type="entry name" value="TYR_RECOMBINASE"/>
    <property type="match status" value="1"/>
</dbReference>
<evidence type="ECO:0000256" key="8">
    <source>
        <dbReference type="ARBA" id="ARBA00023306"/>
    </source>
</evidence>
<name>A0ABV0EGZ7_9BURK</name>
<proteinExistence type="predicted"/>
<keyword evidence="3" id="KW-0132">Cell division</keyword>
<dbReference type="PROSITE" id="PS51900">
    <property type="entry name" value="CB"/>
    <property type="match status" value="1"/>
</dbReference>
<dbReference type="SUPFAM" id="SSF56349">
    <property type="entry name" value="DNA breaking-rejoining enzymes"/>
    <property type="match status" value="1"/>
</dbReference>
<dbReference type="CDD" id="cd00397">
    <property type="entry name" value="DNA_BRE_C"/>
    <property type="match status" value="1"/>
</dbReference>
<organism evidence="12 13">
    <name type="scientific">Thiobacter aerophilum</name>
    <dbReference type="NCBI Taxonomy" id="3121275"/>
    <lineage>
        <taxon>Bacteria</taxon>
        <taxon>Pseudomonadati</taxon>
        <taxon>Pseudomonadota</taxon>
        <taxon>Betaproteobacteria</taxon>
        <taxon>Burkholderiales</taxon>
        <taxon>Thiobacteraceae</taxon>
        <taxon>Thiobacter</taxon>
    </lineage>
</organism>
<evidence type="ECO:0000313" key="13">
    <source>
        <dbReference type="Proteomes" id="UP001482231"/>
    </source>
</evidence>
<dbReference type="Pfam" id="PF12482">
    <property type="entry name" value="DUF3701"/>
    <property type="match status" value="1"/>
</dbReference>
<keyword evidence="7" id="KW-0233">DNA recombination</keyword>
<dbReference type="Gene3D" id="1.10.150.130">
    <property type="match status" value="1"/>
</dbReference>
<comment type="subcellular location">
    <subcellularLocation>
        <location evidence="1">Cytoplasm</location>
    </subcellularLocation>
</comment>
<evidence type="ECO:0000259" key="10">
    <source>
        <dbReference type="PROSITE" id="PS51898"/>
    </source>
</evidence>
<keyword evidence="6 9" id="KW-0238">DNA-binding</keyword>
<dbReference type="PANTHER" id="PTHR30349:SF77">
    <property type="entry name" value="TYROSINE RECOMBINASE XERC"/>
    <property type="match status" value="1"/>
</dbReference>
<feature type="domain" description="Core-binding (CB)" evidence="11">
    <location>
        <begin position="140"/>
        <end position="257"/>
    </location>
</feature>
<keyword evidence="5" id="KW-0229">DNA integration</keyword>
<dbReference type="PANTHER" id="PTHR30349">
    <property type="entry name" value="PHAGE INTEGRASE-RELATED"/>
    <property type="match status" value="1"/>
</dbReference>
<dbReference type="InterPro" id="IPR011010">
    <property type="entry name" value="DNA_brk_join_enz"/>
</dbReference>
<evidence type="ECO:0000259" key="11">
    <source>
        <dbReference type="PROSITE" id="PS51900"/>
    </source>
</evidence>
<dbReference type="InterPro" id="IPR002104">
    <property type="entry name" value="Integrase_catalytic"/>
</dbReference>
<evidence type="ECO:0000256" key="3">
    <source>
        <dbReference type="ARBA" id="ARBA00022618"/>
    </source>
</evidence>
<sequence>MRALDVIERLLVTEPVPNDLVSAWFDKPVADRLVLADIPTIGALLERIRERGYRWWVNVPKLGEKGAARIVAWLRGYESSLGPLPDHALAPVRSQPASLLARLRSPETAIVPIEALVVPQALTGETGSNRHPGRPRIQAANDHQAIESWLATKAGSPNTARVYRKEAERLLLWAVIERGKALSDLTVEDCAAYRDWLSMLGRTDPEQWPFRVAQAQWIGKRNTPRFSPAWRPFDGPLSASSVRQALTIVSSLFEWLVRVQYCAFNPWDAVGRKLAASSDAPEDVELTRVFSTGQWDYLMAFLDTLPADDATSRLRFVLPFAQSTGLRLSELVDASIGRLYTMPLKDGLGVRWMLKVLGKGGKWRAVPIPSRVMDRLREYLARRGLDPDPLANPPQTPLIARLGSPRPMTASALYKTLRSVFHQAAESLAADGKDQEAKAFRRATVHWLRHTCGAHLASSGVPVNLVQKLLGHASLATTSIYTETDDEQLWSEVESRV</sequence>
<protein>
    <submittedName>
        <fullName evidence="12">Tyrosine-type recombinase/integrase</fullName>
    </submittedName>
</protein>
<dbReference type="InterPro" id="IPR010998">
    <property type="entry name" value="Integrase_recombinase_N"/>
</dbReference>
<gene>
    <name evidence="12" type="ORF">V6E02_12040</name>
</gene>
<keyword evidence="4" id="KW-0159">Chromosome partition</keyword>
<evidence type="ECO:0000256" key="5">
    <source>
        <dbReference type="ARBA" id="ARBA00022908"/>
    </source>
</evidence>
<dbReference type="Proteomes" id="UP001482231">
    <property type="component" value="Unassembled WGS sequence"/>
</dbReference>
<reference evidence="12 13" key="1">
    <citation type="submission" date="2024-02" db="EMBL/GenBank/DDBJ databases">
        <title>New thermophilic sulfur-oxidizing bacteria from a hot springs of the Uzon caldera (Kamchatka, Russia).</title>
        <authorList>
            <person name="Dukat A.M."/>
            <person name="Elcheninov A.G."/>
            <person name="Frolov E.N."/>
        </authorList>
    </citation>
    <scope>NUCLEOTIDE SEQUENCE [LARGE SCALE GENOMIC DNA]</scope>
    <source>
        <strain evidence="12 13">AK1</strain>
    </source>
</reference>
<evidence type="ECO:0000256" key="6">
    <source>
        <dbReference type="ARBA" id="ARBA00023125"/>
    </source>
</evidence>
<dbReference type="RefSeq" id="WP_347309052.1">
    <property type="nucleotide sequence ID" value="NZ_JBAJEX010000014.1"/>
</dbReference>
<evidence type="ECO:0000256" key="9">
    <source>
        <dbReference type="PROSITE-ProRule" id="PRU01248"/>
    </source>
</evidence>
<comment type="caution">
    <text evidence="12">The sequence shown here is derived from an EMBL/GenBank/DDBJ whole genome shotgun (WGS) entry which is preliminary data.</text>
</comment>
<dbReference type="EMBL" id="JBAJEX010000014">
    <property type="protein sequence ID" value="MEO1767940.1"/>
    <property type="molecule type" value="Genomic_DNA"/>
</dbReference>
<dbReference type="InterPro" id="IPR044068">
    <property type="entry name" value="CB"/>
</dbReference>
<dbReference type="Gene3D" id="1.10.443.10">
    <property type="entry name" value="Intergrase catalytic core"/>
    <property type="match status" value="1"/>
</dbReference>
<accession>A0ABV0EGZ7</accession>
<keyword evidence="13" id="KW-1185">Reference proteome</keyword>
<dbReference type="InterPro" id="IPR050090">
    <property type="entry name" value="Tyrosine_recombinase_XerCD"/>
</dbReference>